<dbReference type="GeneID" id="36552902"/>
<dbReference type="OrthoDB" id="1577640at2759"/>
<keyword evidence="2" id="KW-1185">Reference proteome</keyword>
<evidence type="ECO:0008006" key="3">
    <source>
        <dbReference type="Google" id="ProtNLM"/>
    </source>
</evidence>
<dbReference type="AlphaFoldDB" id="A0A2I2GM49"/>
<evidence type="ECO:0000313" key="2">
    <source>
        <dbReference type="Proteomes" id="UP000234275"/>
    </source>
</evidence>
<dbReference type="EMBL" id="MSFO01000001">
    <property type="protein sequence ID" value="PLB53930.1"/>
    <property type="molecule type" value="Genomic_DNA"/>
</dbReference>
<evidence type="ECO:0000313" key="1">
    <source>
        <dbReference type="EMBL" id="PLB53930.1"/>
    </source>
</evidence>
<protein>
    <recommendedName>
        <fullName evidence="3">Fungal STAND N-terminal Goodbye domain-containing protein</fullName>
    </recommendedName>
</protein>
<dbReference type="Proteomes" id="UP000234275">
    <property type="component" value="Unassembled WGS sequence"/>
</dbReference>
<feature type="non-terminal residue" evidence="1">
    <location>
        <position position="100"/>
    </location>
</feature>
<accession>A0A2I2GM49</accession>
<organism evidence="1 2">
    <name type="scientific">Aspergillus steynii IBT 23096</name>
    <dbReference type="NCBI Taxonomy" id="1392250"/>
    <lineage>
        <taxon>Eukaryota</taxon>
        <taxon>Fungi</taxon>
        <taxon>Dikarya</taxon>
        <taxon>Ascomycota</taxon>
        <taxon>Pezizomycotina</taxon>
        <taxon>Eurotiomycetes</taxon>
        <taxon>Eurotiomycetidae</taxon>
        <taxon>Eurotiales</taxon>
        <taxon>Aspergillaceae</taxon>
        <taxon>Aspergillus</taxon>
        <taxon>Aspergillus subgen. Circumdati</taxon>
    </lineage>
</organism>
<reference evidence="1 2" key="1">
    <citation type="submission" date="2016-12" db="EMBL/GenBank/DDBJ databases">
        <title>The genomes of Aspergillus section Nigri reveals drivers in fungal speciation.</title>
        <authorList>
            <consortium name="DOE Joint Genome Institute"/>
            <person name="Vesth T.C."/>
            <person name="Nybo J."/>
            <person name="Theobald S."/>
            <person name="Brandl J."/>
            <person name="Frisvad J.C."/>
            <person name="Nielsen K.F."/>
            <person name="Lyhne E.K."/>
            <person name="Kogle M.E."/>
            <person name="Kuo A."/>
            <person name="Riley R."/>
            <person name="Clum A."/>
            <person name="Nolan M."/>
            <person name="Lipzen A."/>
            <person name="Salamov A."/>
            <person name="Henrissat B."/>
            <person name="Wiebenga A."/>
            <person name="De Vries R.P."/>
            <person name="Grigoriev I.V."/>
            <person name="Mortensen U.H."/>
            <person name="Andersen M.R."/>
            <person name="Baker S.E."/>
        </authorList>
    </citation>
    <scope>NUCLEOTIDE SEQUENCE [LARGE SCALE GENOMIC DNA]</scope>
    <source>
        <strain evidence="1 2">IBT 23096</strain>
    </source>
</reference>
<dbReference type="RefSeq" id="XP_024709232.1">
    <property type="nucleotide sequence ID" value="XM_024845202.1"/>
</dbReference>
<gene>
    <name evidence="1" type="ORF">P170DRAFT_372527</name>
</gene>
<proteinExistence type="predicted"/>
<sequence>MRQVQSTSIEDECHEAVLDFIQNLSADESELFEATEKSQQLIDDLRHVDSCQKGSISRKIAPNITKFVAGIEQYGTAMDVLAGSVSLMSPIWASVRVLLS</sequence>
<comment type="caution">
    <text evidence="1">The sequence shown here is derived from an EMBL/GenBank/DDBJ whole genome shotgun (WGS) entry which is preliminary data.</text>
</comment>
<dbReference type="VEuPathDB" id="FungiDB:P170DRAFT_372527"/>
<name>A0A2I2GM49_9EURO</name>